<sequence length="138" mass="14908">MIEITTIYEGELHCSSTHGPSGTQVSTDAPVDNNGRGESFSPTDLVATALGSCMGTIMGIVSQRKNIDISGMKITVGKHMSTDTPRRIVKLEVAIEMPLPGNHPDRKMLESSALSCPVYESLHPDIKVPISWSWGEEV</sequence>
<dbReference type="AlphaFoldDB" id="A0AAE2SGB2"/>
<dbReference type="Pfam" id="PF02566">
    <property type="entry name" value="OsmC"/>
    <property type="match status" value="1"/>
</dbReference>
<dbReference type="InterPro" id="IPR015946">
    <property type="entry name" value="KH_dom-like_a/b"/>
</dbReference>
<dbReference type="PANTHER" id="PTHR39624:SF2">
    <property type="entry name" value="OSMC-LIKE PROTEIN"/>
    <property type="match status" value="1"/>
</dbReference>
<evidence type="ECO:0000313" key="2">
    <source>
        <dbReference type="Proteomes" id="UP000634206"/>
    </source>
</evidence>
<dbReference type="EMBL" id="JAENIG010000008">
    <property type="protein sequence ID" value="MBK1855861.1"/>
    <property type="molecule type" value="Genomic_DNA"/>
</dbReference>
<dbReference type="Gene3D" id="3.30.300.20">
    <property type="match status" value="1"/>
</dbReference>
<dbReference type="PANTHER" id="PTHR39624">
    <property type="entry name" value="PROTEIN INVOLVED IN RIMO-MEDIATED BETA-METHYLTHIOLATION OF RIBOSOMAL PROTEIN S12 YCAO"/>
    <property type="match status" value="1"/>
</dbReference>
<dbReference type="Proteomes" id="UP000634206">
    <property type="component" value="Unassembled WGS sequence"/>
</dbReference>
<dbReference type="InterPro" id="IPR036102">
    <property type="entry name" value="OsmC/Ohrsf"/>
</dbReference>
<gene>
    <name evidence="1" type="ORF">JIN83_12885</name>
</gene>
<name>A0AAE2SGB2_9BACT</name>
<evidence type="ECO:0000313" key="1">
    <source>
        <dbReference type="EMBL" id="MBK1855861.1"/>
    </source>
</evidence>
<dbReference type="RefSeq" id="WP_309490475.1">
    <property type="nucleotide sequence ID" value="NZ_JAENIG010000008.1"/>
</dbReference>
<accession>A0AAE2SGB2</accession>
<reference evidence="1" key="1">
    <citation type="submission" date="2021-01" db="EMBL/GenBank/DDBJ databases">
        <title>Modified the classification status of verrucomicrobia.</title>
        <authorList>
            <person name="Feng X."/>
        </authorList>
    </citation>
    <scope>NUCLEOTIDE SEQUENCE</scope>
    <source>
        <strain evidence="1">5K15</strain>
    </source>
</reference>
<proteinExistence type="predicted"/>
<dbReference type="InterPro" id="IPR003718">
    <property type="entry name" value="OsmC/Ohr_fam"/>
</dbReference>
<protein>
    <submittedName>
        <fullName evidence="1">OsmC family protein</fullName>
    </submittedName>
</protein>
<dbReference type="SUPFAM" id="SSF82784">
    <property type="entry name" value="OsmC-like"/>
    <property type="match status" value="1"/>
</dbReference>
<keyword evidence="2" id="KW-1185">Reference proteome</keyword>
<comment type="caution">
    <text evidence="1">The sequence shown here is derived from an EMBL/GenBank/DDBJ whole genome shotgun (WGS) entry which is preliminary data.</text>
</comment>
<organism evidence="1 2">
    <name type="scientific">Oceaniferula flava</name>
    <dbReference type="NCBI Taxonomy" id="2800421"/>
    <lineage>
        <taxon>Bacteria</taxon>
        <taxon>Pseudomonadati</taxon>
        <taxon>Verrucomicrobiota</taxon>
        <taxon>Verrucomicrobiia</taxon>
        <taxon>Verrucomicrobiales</taxon>
        <taxon>Verrucomicrobiaceae</taxon>
        <taxon>Oceaniferula</taxon>
    </lineage>
</organism>